<protein>
    <submittedName>
        <fullName evidence="4">Glycosyltransferase family 4 protein</fullName>
        <ecNumber evidence="4">2.4.-.-</ecNumber>
    </submittedName>
</protein>
<dbReference type="PANTHER" id="PTHR12526:SF636">
    <property type="entry name" value="BLL3647 PROTEIN"/>
    <property type="match status" value="1"/>
</dbReference>
<comment type="caution">
    <text evidence="4">The sequence shown here is derived from an EMBL/GenBank/DDBJ whole genome shotgun (WGS) entry which is preliminary data.</text>
</comment>
<dbReference type="SUPFAM" id="SSF53756">
    <property type="entry name" value="UDP-Glycosyltransferase/glycogen phosphorylase"/>
    <property type="match status" value="1"/>
</dbReference>
<organism evidence="4 5">
    <name type="scientific">Actinomycetospora aurantiaca</name>
    <dbReference type="NCBI Taxonomy" id="3129233"/>
    <lineage>
        <taxon>Bacteria</taxon>
        <taxon>Bacillati</taxon>
        <taxon>Actinomycetota</taxon>
        <taxon>Actinomycetes</taxon>
        <taxon>Pseudonocardiales</taxon>
        <taxon>Pseudonocardiaceae</taxon>
        <taxon>Actinomycetospora</taxon>
    </lineage>
</organism>
<dbReference type="InterPro" id="IPR028098">
    <property type="entry name" value="Glyco_trans_4-like_N"/>
</dbReference>
<keyword evidence="5" id="KW-1185">Reference proteome</keyword>
<evidence type="ECO:0000313" key="5">
    <source>
        <dbReference type="Proteomes" id="UP001385809"/>
    </source>
</evidence>
<dbReference type="Pfam" id="PF13439">
    <property type="entry name" value="Glyco_transf_4"/>
    <property type="match status" value="1"/>
</dbReference>
<feature type="domain" description="Glycosyltransferase subfamily 4-like N-terminal" evidence="3">
    <location>
        <begin position="20"/>
        <end position="177"/>
    </location>
</feature>
<dbReference type="PANTHER" id="PTHR12526">
    <property type="entry name" value="GLYCOSYLTRANSFERASE"/>
    <property type="match status" value="1"/>
</dbReference>
<dbReference type="EMBL" id="JBBEGN010000014">
    <property type="protein sequence ID" value="MEJ2870564.1"/>
    <property type="molecule type" value="Genomic_DNA"/>
</dbReference>
<keyword evidence="2 4" id="KW-0808">Transferase</keyword>
<keyword evidence="1 4" id="KW-0328">Glycosyltransferase</keyword>
<proteinExistence type="predicted"/>
<evidence type="ECO:0000256" key="1">
    <source>
        <dbReference type="ARBA" id="ARBA00022676"/>
    </source>
</evidence>
<evidence type="ECO:0000259" key="3">
    <source>
        <dbReference type="Pfam" id="PF13439"/>
    </source>
</evidence>
<dbReference type="GO" id="GO:0016757">
    <property type="term" value="F:glycosyltransferase activity"/>
    <property type="evidence" value="ECO:0007669"/>
    <property type="project" value="UniProtKB-KW"/>
</dbReference>
<reference evidence="4 5" key="1">
    <citation type="submission" date="2024-03" db="EMBL/GenBank/DDBJ databases">
        <title>Actinomycetospora sp. OC33-EN08, a novel actinomycete isolated from wild orchid (Aerides multiflora).</title>
        <authorList>
            <person name="Suriyachadkun C."/>
        </authorList>
    </citation>
    <scope>NUCLEOTIDE SEQUENCE [LARGE SCALE GENOMIC DNA]</scope>
    <source>
        <strain evidence="4 5">OC33-EN08</strain>
    </source>
</reference>
<accession>A0ABU8MTB1</accession>
<name>A0ABU8MTB1_9PSEU</name>
<gene>
    <name evidence="4" type="ORF">WCD74_22550</name>
</gene>
<evidence type="ECO:0000256" key="2">
    <source>
        <dbReference type="ARBA" id="ARBA00022679"/>
    </source>
</evidence>
<dbReference type="Pfam" id="PF13692">
    <property type="entry name" value="Glyco_trans_1_4"/>
    <property type="match status" value="1"/>
</dbReference>
<dbReference type="EC" id="2.4.-.-" evidence="4"/>
<dbReference type="Gene3D" id="3.40.50.2000">
    <property type="entry name" value="Glycogen Phosphorylase B"/>
    <property type="match status" value="2"/>
</dbReference>
<dbReference type="RefSeq" id="WP_337697135.1">
    <property type="nucleotide sequence ID" value="NZ_JBBEGN010000014.1"/>
</dbReference>
<sequence length="398" mass="42253">MSTHVVLSIYDDVGNPHYGGGGAAVVARIAARLHDDGYVVTVYCGSYRGAVSGDRDGVRYVHLPVGWAGPRGGQVLFTLLVPLLALVVRPAVWIESLTPPVSASLLPLVARCPVVGLVQMLCGADMARRYHLPFEAVERRGLALYRHFVVLNDVDAALVASSSPAATVAVVPNGIDLPDATTPAVGNGLLFLGRVDVRQKGLDLLLEALPDGGSLEIAGSGTPAEEARLAALVGDDPRVRRLGRVDGEAKDAALRRCAVMVVPSRYETFCLTALEAMAHGRPVVHFDLDRLGWIGDGGLAVPAFSVPALRAALADLLADPDRRAALGAAARVRSLDYDRRITEGRWSALVADLVAAERSRLRTAESRSRVSWGSRATISARARAVAARALRWAGPVRR</sequence>
<evidence type="ECO:0000313" key="4">
    <source>
        <dbReference type="EMBL" id="MEJ2870564.1"/>
    </source>
</evidence>
<dbReference type="Proteomes" id="UP001385809">
    <property type="component" value="Unassembled WGS sequence"/>
</dbReference>
<dbReference type="CDD" id="cd03801">
    <property type="entry name" value="GT4_PimA-like"/>
    <property type="match status" value="1"/>
</dbReference>